<evidence type="ECO:0000259" key="7">
    <source>
        <dbReference type="PROSITE" id="PS50850"/>
    </source>
</evidence>
<evidence type="ECO:0000256" key="3">
    <source>
        <dbReference type="ARBA" id="ARBA00022692"/>
    </source>
</evidence>
<protein>
    <recommendedName>
        <fullName evidence="7">Major facilitator superfamily (MFS) profile domain-containing protein</fullName>
    </recommendedName>
</protein>
<keyword evidence="3 6" id="KW-0812">Transmembrane</keyword>
<keyword evidence="9" id="KW-1185">Reference proteome</keyword>
<dbReference type="AlphaFoldDB" id="U1HIM3"/>
<dbReference type="HOGENOM" id="CLU_001265_0_1_1"/>
<dbReference type="eggNOG" id="KOG2533">
    <property type="taxonomic scope" value="Eukaryota"/>
</dbReference>
<feature type="transmembrane region" description="Helical" evidence="6">
    <location>
        <begin position="436"/>
        <end position="457"/>
    </location>
</feature>
<keyword evidence="4 6" id="KW-1133">Transmembrane helix</keyword>
<dbReference type="RefSeq" id="XP_007805639.1">
    <property type="nucleotide sequence ID" value="XM_007807448.1"/>
</dbReference>
<evidence type="ECO:0000313" key="8">
    <source>
        <dbReference type="EMBL" id="ERF68739.1"/>
    </source>
</evidence>
<dbReference type="FunFam" id="1.20.1250.20:FF:000034">
    <property type="entry name" value="MFS general substrate transporter"/>
    <property type="match status" value="1"/>
</dbReference>
<dbReference type="InterPro" id="IPR020846">
    <property type="entry name" value="MFS_dom"/>
</dbReference>
<keyword evidence="2" id="KW-0813">Transport</keyword>
<organism evidence="8 9">
    <name type="scientific">Endocarpon pusillum (strain Z07020 / HMAS-L-300199)</name>
    <name type="common">Lichen-forming fungus</name>
    <dbReference type="NCBI Taxonomy" id="1263415"/>
    <lineage>
        <taxon>Eukaryota</taxon>
        <taxon>Fungi</taxon>
        <taxon>Dikarya</taxon>
        <taxon>Ascomycota</taxon>
        <taxon>Pezizomycotina</taxon>
        <taxon>Eurotiomycetes</taxon>
        <taxon>Chaetothyriomycetidae</taxon>
        <taxon>Verrucariales</taxon>
        <taxon>Verrucariaceae</taxon>
        <taxon>Endocarpon</taxon>
    </lineage>
</organism>
<feature type="transmembrane region" description="Helical" evidence="6">
    <location>
        <begin position="176"/>
        <end position="196"/>
    </location>
</feature>
<feature type="transmembrane region" description="Helical" evidence="6">
    <location>
        <begin position="316"/>
        <end position="333"/>
    </location>
</feature>
<feature type="transmembrane region" description="Helical" evidence="6">
    <location>
        <begin position="277"/>
        <end position="296"/>
    </location>
</feature>
<dbReference type="OMA" id="AFITTSW"/>
<name>U1HIM3_ENDPU</name>
<keyword evidence="5 6" id="KW-0472">Membrane</keyword>
<dbReference type="FunFam" id="1.20.1250.20:FF:000068">
    <property type="entry name" value="MFS general substrate transporter"/>
    <property type="match status" value="1"/>
</dbReference>
<accession>U1HIM3</accession>
<evidence type="ECO:0000256" key="4">
    <source>
        <dbReference type="ARBA" id="ARBA00022989"/>
    </source>
</evidence>
<dbReference type="SUPFAM" id="SSF103473">
    <property type="entry name" value="MFS general substrate transporter"/>
    <property type="match status" value="1"/>
</dbReference>
<dbReference type="Gene3D" id="1.20.1250.20">
    <property type="entry name" value="MFS general substrate transporter like domains"/>
    <property type="match status" value="2"/>
</dbReference>
<dbReference type="PROSITE" id="PS50850">
    <property type="entry name" value="MFS"/>
    <property type="match status" value="1"/>
</dbReference>
<feature type="transmembrane region" description="Helical" evidence="6">
    <location>
        <begin position="140"/>
        <end position="164"/>
    </location>
</feature>
<sequence length="495" mass="54949">MEPNAGITEKGSELDGRISSLIPDKRDPETLEIDAVAEKKLIRKLDLYIVPMVMLLYLLSFLDRVNIGNARLYGMTEDLSLTGSRYQVAVSILFVTYILSELPSNLVLKKFRPSRWIAFITTGWGIVATLQGIVQSYGGLIATRLMLGALEGGLFPGMAVYLTLFYTKTELALRIGYLFVSAALAGGLGGLLAYAIGNMDGVAGQSGWRWIFILEGLPTFVLGISCWWLLADDPETAFYLRPEEKALMLRRKQRQTWYTKAGDRMHKEDVVKGLKDWKIWMFCLGQFGVDTVLYGYSTFLPTIIQGIGNWNAAQTQALTVPCYALGAIIYLLVARLSDRQQKRGIYTVIFGAVTAIGYGVLISDTTSAGHYAGCFLVAIGLYVVVGLPLSWLPSNQPRYGKRTTAVGMQLTIGNLSGIMAPFLYETRDGPRYIKGHAVTLGMVAFASILYGYMWFYFARRNSRRSIGLEDKKIEGKTEQEAAEMGDESPRFVFTI</sequence>
<evidence type="ECO:0000256" key="1">
    <source>
        <dbReference type="ARBA" id="ARBA00004141"/>
    </source>
</evidence>
<feature type="transmembrane region" description="Helical" evidence="6">
    <location>
        <begin position="47"/>
        <end position="66"/>
    </location>
</feature>
<dbReference type="InterPro" id="IPR011701">
    <property type="entry name" value="MFS"/>
</dbReference>
<feature type="domain" description="Major facilitator superfamily (MFS) profile" evidence="7">
    <location>
        <begin position="49"/>
        <end position="463"/>
    </location>
</feature>
<dbReference type="Proteomes" id="UP000019373">
    <property type="component" value="Unassembled WGS sequence"/>
</dbReference>
<dbReference type="PANTHER" id="PTHR43791:SF91">
    <property type="entry name" value="MAJOR FACILITATOR SUPERFAMILY (MFS) PROFILE DOMAIN-CONTAINING PROTEIN-RELATED"/>
    <property type="match status" value="1"/>
</dbReference>
<feature type="transmembrane region" description="Helical" evidence="6">
    <location>
        <begin position="404"/>
        <end position="424"/>
    </location>
</feature>
<dbReference type="GeneID" id="19242044"/>
<feature type="transmembrane region" description="Helical" evidence="6">
    <location>
        <begin position="345"/>
        <end position="362"/>
    </location>
</feature>
<comment type="subcellular location">
    <subcellularLocation>
        <location evidence="1">Membrane</location>
        <topology evidence="1">Multi-pass membrane protein</topology>
    </subcellularLocation>
</comment>
<dbReference type="GO" id="GO:0016020">
    <property type="term" value="C:membrane"/>
    <property type="evidence" value="ECO:0007669"/>
    <property type="project" value="UniProtKB-SubCell"/>
</dbReference>
<gene>
    <name evidence="8" type="ORF">EPUS_07157</name>
</gene>
<evidence type="ECO:0000256" key="6">
    <source>
        <dbReference type="SAM" id="Phobius"/>
    </source>
</evidence>
<dbReference type="OrthoDB" id="2962993at2759"/>
<evidence type="ECO:0000313" key="9">
    <source>
        <dbReference type="Proteomes" id="UP000019373"/>
    </source>
</evidence>
<dbReference type="EMBL" id="KE721499">
    <property type="protein sequence ID" value="ERF68739.1"/>
    <property type="molecule type" value="Genomic_DNA"/>
</dbReference>
<feature type="transmembrane region" description="Helical" evidence="6">
    <location>
        <begin position="368"/>
        <end position="392"/>
    </location>
</feature>
<dbReference type="Pfam" id="PF07690">
    <property type="entry name" value="MFS_1"/>
    <property type="match status" value="1"/>
</dbReference>
<dbReference type="GO" id="GO:0022857">
    <property type="term" value="F:transmembrane transporter activity"/>
    <property type="evidence" value="ECO:0007669"/>
    <property type="project" value="InterPro"/>
</dbReference>
<evidence type="ECO:0000256" key="2">
    <source>
        <dbReference type="ARBA" id="ARBA00022448"/>
    </source>
</evidence>
<proteinExistence type="predicted"/>
<dbReference type="PANTHER" id="PTHR43791">
    <property type="entry name" value="PERMEASE-RELATED"/>
    <property type="match status" value="1"/>
</dbReference>
<feature type="transmembrane region" description="Helical" evidence="6">
    <location>
        <begin position="116"/>
        <end position="134"/>
    </location>
</feature>
<dbReference type="InterPro" id="IPR036259">
    <property type="entry name" value="MFS_trans_sf"/>
</dbReference>
<reference evidence="9" key="1">
    <citation type="journal article" date="2014" name="BMC Genomics">
        <title>Genome characteristics reveal the impact of lichenization on lichen-forming fungus Endocarpon pusillum Hedwig (Verrucariales, Ascomycota).</title>
        <authorList>
            <person name="Wang Y.-Y."/>
            <person name="Liu B."/>
            <person name="Zhang X.-Y."/>
            <person name="Zhou Q.-M."/>
            <person name="Zhang T."/>
            <person name="Li H."/>
            <person name="Yu Y.-F."/>
            <person name="Zhang X.-L."/>
            <person name="Hao X.-Y."/>
            <person name="Wang M."/>
            <person name="Wang L."/>
            <person name="Wei J.-C."/>
        </authorList>
    </citation>
    <scope>NUCLEOTIDE SEQUENCE [LARGE SCALE GENOMIC DNA]</scope>
    <source>
        <strain evidence="9">Z07020 / HMAS-L-300199</strain>
    </source>
</reference>
<feature type="transmembrane region" description="Helical" evidence="6">
    <location>
        <begin position="208"/>
        <end position="231"/>
    </location>
</feature>
<evidence type="ECO:0000256" key="5">
    <source>
        <dbReference type="ARBA" id="ARBA00023136"/>
    </source>
</evidence>
<feature type="transmembrane region" description="Helical" evidence="6">
    <location>
        <begin position="86"/>
        <end position="104"/>
    </location>
</feature>